<gene>
    <name evidence="2" type="ORF">E0F26_06875</name>
</gene>
<dbReference type="PANTHER" id="PTHR43194:SF2">
    <property type="entry name" value="PEROXISOMAL MEMBRANE PROTEIN LPX1"/>
    <property type="match status" value="1"/>
</dbReference>
<sequence length="287" mass="31286">MQLSDMPSDWPLRHASQLIEREGIRWHVQIIGSGPPVLLLHGTGASTHSMADLAMALSDHYTCVLVDLPGHGLTTALPEREHLLPAMAMAVQSLCESLQTEPRFIIGHSAGAAVAIRMCLDTRASPAALLSINGALLPFGAFIEPIMLKTARFLSRSDSITGFLARRGTGTADVRRALRDTGAEISEPMIARYSFLISQQSHIEGALRMMGGWELGQLAKDLPTLRTPIHLIGCDKDHIVPALRAHRVKRLIPSASAITLHNAGHLVHEAAPERVFAEFMRLSDRFN</sequence>
<dbReference type="InterPro" id="IPR029058">
    <property type="entry name" value="AB_hydrolase_fold"/>
</dbReference>
<dbReference type="GO" id="GO:0016787">
    <property type="term" value="F:hydrolase activity"/>
    <property type="evidence" value="ECO:0007669"/>
    <property type="project" value="UniProtKB-KW"/>
</dbReference>
<accession>A0ABY6Q5D1</accession>
<reference evidence="2 3" key="1">
    <citation type="submission" date="2019-02" db="EMBL/GenBank/DDBJ databases">
        <title>Halieaceae_genomes.</title>
        <authorList>
            <person name="Li S.-H."/>
        </authorList>
    </citation>
    <scope>NUCLEOTIDE SEQUENCE [LARGE SCALE GENOMIC DNA]</scope>
    <source>
        <strain evidence="2 3">JH123</strain>
    </source>
</reference>
<dbReference type="NCBIfam" id="TIGR03056">
    <property type="entry name" value="bchO_mg_che_rel"/>
    <property type="match status" value="1"/>
</dbReference>
<keyword evidence="3" id="KW-1185">Reference proteome</keyword>
<feature type="domain" description="AB hydrolase-1" evidence="1">
    <location>
        <begin position="37"/>
        <end position="277"/>
    </location>
</feature>
<proteinExistence type="predicted"/>
<dbReference type="InterPro" id="IPR000073">
    <property type="entry name" value="AB_hydrolase_1"/>
</dbReference>
<dbReference type="EMBL" id="CP036501">
    <property type="protein sequence ID" value="UZP74479.1"/>
    <property type="molecule type" value="Genomic_DNA"/>
</dbReference>
<dbReference type="PANTHER" id="PTHR43194">
    <property type="entry name" value="HYDROLASE ALPHA/BETA FOLD FAMILY"/>
    <property type="match status" value="1"/>
</dbReference>
<dbReference type="RefSeq" id="WP_279240926.1">
    <property type="nucleotide sequence ID" value="NZ_CP036501.1"/>
</dbReference>
<evidence type="ECO:0000313" key="2">
    <source>
        <dbReference type="EMBL" id="UZP74479.1"/>
    </source>
</evidence>
<dbReference type="InterPro" id="IPR050228">
    <property type="entry name" value="Carboxylesterase_BioH"/>
</dbReference>
<evidence type="ECO:0000259" key="1">
    <source>
        <dbReference type="Pfam" id="PF12697"/>
    </source>
</evidence>
<name>A0ABY6Q5D1_9GAMM</name>
<protein>
    <submittedName>
        <fullName evidence="2">Alpha/beta fold hydrolase</fullName>
    </submittedName>
</protein>
<dbReference type="InterPro" id="IPR017497">
    <property type="entry name" value="BchO"/>
</dbReference>
<evidence type="ECO:0000313" key="3">
    <source>
        <dbReference type="Proteomes" id="UP001317963"/>
    </source>
</evidence>
<dbReference type="Pfam" id="PF12697">
    <property type="entry name" value="Abhydrolase_6"/>
    <property type="match status" value="1"/>
</dbReference>
<dbReference type="Proteomes" id="UP001317963">
    <property type="component" value="Chromosome"/>
</dbReference>
<organism evidence="2 3">
    <name type="scientific">Candidatus Paraluminiphilus aquimaris</name>
    <dbReference type="NCBI Taxonomy" id="2518994"/>
    <lineage>
        <taxon>Bacteria</taxon>
        <taxon>Pseudomonadati</taxon>
        <taxon>Pseudomonadota</taxon>
        <taxon>Gammaproteobacteria</taxon>
        <taxon>Cellvibrionales</taxon>
        <taxon>Halieaceae</taxon>
        <taxon>Candidatus Paraluminiphilus</taxon>
    </lineage>
</organism>
<keyword evidence="2" id="KW-0378">Hydrolase</keyword>
<dbReference type="Gene3D" id="3.40.50.1820">
    <property type="entry name" value="alpha/beta hydrolase"/>
    <property type="match status" value="1"/>
</dbReference>
<dbReference type="SUPFAM" id="SSF53474">
    <property type="entry name" value="alpha/beta-Hydrolases"/>
    <property type="match status" value="1"/>
</dbReference>